<dbReference type="RefSeq" id="WP_243557202.1">
    <property type="nucleotide sequence ID" value="NZ_CP094528.1"/>
</dbReference>
<accession>A0ABY4C3J3</accession>
<gene>
    <name evidence="1" type="ORF">MTO99_04190</name>
</gene>
<dbReference type="Proteomes" id="UP000832097">
    <property type="component" value="Chromosome"/>
</dbReference>
<name>A0ABY4C3J3_9MICO</name>
<proteinExistence type="predicted"/>
<organism evidence="1 2">
    <name type="scientific">Agromyces larvae</name>
    <dbReference type="NCBI Taxonomy" id="2929802"/>
    <lineage>
        <taxon>Bacteria</taxon>
        <taxon>Bacillati</taxon>
        <taxon>Actinomycetota</taxon>
        <taxon>Actinomycetes</taxon>
        <taxon>Micrococcales</taxon>
        <taxon>Microbacteriaceae</taxon>
        <taxon>Agromyces</taxon>
    </lineage>
</organism>
<evidence type="ECO:0008006" key="3">
    <source>
        <dbReference type="Google" id="ProtNLM"/>
    </source>
</evidence>
<dbReference type="EMBL" id="CP094528">
    <property type="protein sequence ID" value="UOE44987.1"/>
    <property type="molecule type" value="Genomic_DNA"/>
</dbReference>
<evidence type="ECO:0000313" key="2">
    <source>
        <dbReference type="Proteomes" id="UP000832097"/>
    </source>
</evidence>
<keyword evidence="2" id="KW-1185">Reference proteome</keyword>
<sequence length="162" mass="17738">MGWIDRIFGRKVELDPEALPAGATIADARAVERYRRMLRTAPPDVIERAHVEAFERLTPAQLDLLFERLTADAELNDERPVDAKPANLARSVARAGRRRPAATARSLERTPAGIDLHGWAGASLLDTVAWYAIASAAWTSWDDPGGAIGDSSGGWDFWDFGL</sequence>
<evidence type="ECO:0000313" key="1">
    <source>
        <dbReference type="EMBL" id="UOE44987.1"/>
    </source>
</evidence>
<protein>
    <recommendedName>
        <fullName evidence="3">DUF1707 domain-containing protein</fullName>
    </recommendedName>
</protein>
<reference evidence="1 2" key="1">
    <citation type="submission" date="2022-03" db="EMBL/GenBank/DDBJ databases">
        <title>Mucilaginibacter sp. isolated from the gut of Protaetia brevitarsis seulensis larvae.</title>
        <authorList>
            <person name="Won M."/>
            <person name="Kim S.-J."/>
            <person name="Kwon S.-W."/>
        </authorList>
    </citation>
    <scope>NUCLEOTIDE SEQUENCE [LARGE SCALE GENOMIC DNA]</scope>
    <source>
        <strain evidence="1 2">CFWR-12</strain>
    </source>
</reference>